<sequence>MLDQIPLYLIKCYILSNKDISWFDRISVSLLCKTLFVNRSQYLEYDPKDIKVKDVSKLSMKSYSSMFEYALSLHNNRSMKYSDFLDVVQDNEESNDPFILKNSTYDYKVLTTKTDMLSQLTANSNIKLLNVDSIGFPMSLASTSLVCIEFGKVEGLYLRSGLFPETLEELHLPHAYNSEIRVGVFPRSLKKLVFGFDFNQPLEAGIFPEGLQTIEFGFLFDQPIGDGLLPNSLENLTFGGSFSWEFDRQSQFPSNLKALCFQAPDIARLEYLPATLLKLKMNIIARSDAENRIFLPNLLGQTPCLEELIYWPANFTFMIPSTVKSLQLICSADNTIENIPASVRSLVLLNKITSQLAHVIPPTVTSLSFAREFTNSGLLESSFLQSGLRVLHLGKHHEPIKFESNTLPDTLEELYIYAGVVEKFQKNCLPHSLRILSINNTKYRHAFEEDVLPPNLEELHLLVKEDISLDLAALPSSLKLLELSDSYSKEIVDSTSNNNNEQLQQINSNNNRLTLEVGISFFAFNNKIETLPKSIDKVIINTDYANQYTIKRFDGNTFLAMDFCDGGFVTSTTKLQQMLI</sequence>
<dbReference type="Pfam" id="PF05725">
    <property type="entry name" value="FNIP"/>
    <property type="match status" value="3"/>
</dbReference>
<dbReference type="AlphaFoldDB" id="D3B3D1"/>
<dbReference type="SUPFAM" id="SSF52058">
    <property type="entry name" value="L domain-like"/>
    <property type="match status" value="1"/>
</dbReference>
<keyword evidence="2" id="KW-1185">Reference proteome</keyword>
<dbReference type="GeneID" id="31358420"/>
<dbReference type="PANTHER" id="PTHR32134">
    <property type="entry name" value="FNIP REPEAT-CONTAINING PROTEIN"/>
    <property type="match status" value="1"/>
</dbReference>
<dbReference type="Proteomes" id="UP000001396">
    <property type="component" value="Unassembled WGS sequence"/>
</dbReference>
<gene>
    <name evidence="1" type="ORF">PPL_02897</name>
</gene>
<accession>D3B3D1</accession>
<dbReference type="InParanoid" id="D3B3D1"/>
<dbReference type="InterPro" id="IPR008615">
    <property type="entry name" value="FNIP"/>
</dbReference>
<reference evidence="1 2" key="1">
    <citation type="journal article" date="2011" name="Genome Res.">
        <title>Phylogeny-wide analysis of social amoeba genomes highlights ancient origins for complex intercellular communication.</title>
        <authorList>
            <person name="Heidel A.J."/>
            <person name="Lawal H.M."/>
            <person name="Felder M."/>
            <person name="Schilde C."/>
            <person name="Helps N.R."/>
            <person name="Tunggal B."/>
            <person name="Rivero F."/>
            <person name="John U."/>
            <person name="Schleicher M."/>
            <person name="Eichinger L."/>
            <person name="Platzer M."/>
            <person name="Noegel A.A."/>
            <person name="Schaap P."/>
            <person name="Gloeckner G."/>
        </authorList>
    </citation>
    <scope>NUCLEOTIDE SEQUENCE [LARGE SCALE GENOMIC DNA]</scope>
    <source>
        <strain evidence="2">ATCC 26659 / Pp 5 / PN500</strain>
    </source>
</reference>
<name>D3B3D1_HETP5</name>
<evidence type="ECO:0000313" key="1">
    <source>
        <dbReference type="EMBL" id="EFA83829.1"/>
    </source>
</evidence>
<organism evidence="1 2">
    <name type="scientific">Heterostelium pallidum (strain ATCC 26659 / Pp 5 / PN500)</name>
    <name type="common">Cellular slime mold</name>
    <name type="synonym">Polysphondylium pallidum</name>
    <dbReference type="NCBI Taxonomy" id="670386"/>
    <lineage>
        <taxon>Eukaryota</taxon>
        <taxon>Amoebozoa</taxon>
        <taxon>Evosea</taxon>
        <taxon>Eumycetozoa</taxon>
        <taxon>Dictyostelia</taxon>
        <taxon>Acytosteliales</taxon>
        <taxon>Acytosteliaceae</taxon>
        <taxon>Heterostelium</taxon>
    </lineage>
</organism>
<evidence type="ECO:0008006" key="3">
    <source>
        <dbReference type="Google" id="ProtNLM"/>
    </source>
</evidence>
<evidence type="ECO:0000313" key="2">
    <source>
        <dbReference type="Proteomes" id="UP000001396"/>
    </source>
</evidence>
<comment type="caution">
    <text evidence="1">The sequence shown here is derived from an EMBL/GenBank/DDBJ whole genome shotgun (WGS) entry which is preliminary data.</text>
</comment>
<dbReference type="InterPro" id="IPR051251">
    <property type="entry name" value="STK_FNIP-Repeat"/>
</dbReference>
<proteinExistence type="predicted"/>
<dbReference type="RefSeq" id="XP_020435946.1">
    <property type="nucleotide sequence ID" value="XM_020573874.1"/>
</dbReference>
<dbReference type="PANTHER" id="PTHR32134:SF92">
    <property type="entry name" value="FNIP REPEAT-CONTAINING PROTEIN"/>
    <property type="match status" value="1"/>
</dbReference>
<protein>
    <recommendedName>
        <fullName evidence="3">FNIP repeat-containing protein</fullName>
    </recommendedName>
</protein>
<dbReference type="EMBL" id="ADBJ01000010">
    <property type="protein sequence ID" value="EFA83829.1"/>
    <property type="molecule type" value="Genomic_DNA"/>
</dbReference>